<evidence type="ECO:0000313" key="3">
    <source>
        <dbReference type="EMBL" id="EHG19544.1"/>
    </source>
</evidence>
<evidence type="ECO:0000259" key="2">
    <source>
        <dbReference type="Pfam" id="PF13439"/>
    </source>
</evidence>
<reference evidence="3 4" key="1">
    <citation type="submission" date="2011-08" db="EMBL/GenBank/DDBJ databases">
        <title>The Genome Sequence of Selenomonas infelix ATCC 43532.</title>
        <authorList>
            <consortium name="The Broad Institute Genome Sequencing Platform"/>
            <person name="Earl A."/>
            <person name="Ward D."/>
            <person name="Feldgarden M."/>
            <person name="Gevers D."/>
            <person name="Izard J."/>
            <person name="Blanton J.M."/>
            <person name="Baranova O.V."/>
            <person name="Dewhirst F.E."/>
            <person name="Young S.K."/>
            <person name="Zeng Q."/>
            <person name="Gargeya S."/>
            <person name="Fitzgerald M."/>
            <person name="Haas B."/>
            <person name="Abouelleil A."/>
            <person name="Alvarado L."/>
            <person name="Arachchi H.M."/>
            <person name="Berlin A."/>
            <person name="Brown A."/>
            <person name="Chapman S.B."/>
            <person name="Chen Z."/>
            <person name="Dunbar C."/>
            <person name="Freedman E."/>
            <person name="Gearin G."/>
            <person name="Gellesch M."/>
            <person name="Goldberg J."/>
            <person name="Griggs A."/>
            <person name="Gujja S."/>
            <person name="Heiman D."/>
            <person name="Howarth C."/>
            <person name="Larson L."/>
            <person name="Lui A."/>
            <person name="MacDonald P.J.P."/>
            <person name="Montmayeur A."/>
            <person name="Murphy C."/>
            <person name="Neiman D."/>
            <person name="Pearson M."/>
            <person name="Priest M."/>
            <person name="Roberts A."/>
            <person name="Saif S."/>
            <person name="Shea T."/>
            <person name="Shenoy N."/>
            <person name="Sisk P."/>
            <person name="Stolte C."/>
            <person name="Sykes S."/>
            <person name="Wortman J."/>
            <person name="Nusbaum C."/>
            <person name="Birren B."/>
        </authorList>
    </citation>
    <scope>NUCLEOTIDE SEQUENCE [LARGE SCALE GENOMIC DNA]</scope>
    <source>
        <strain evidence="3 4">ATCC 43532</strain>
    </source>
</reference>
<proteinExistence type="predicted"/>
<dbReference type="AlphaFoldDB" id="G5GRH8"/>
<sequence>MKKKIKGFGIMIKVLHIGEYVQGGVATYIKTLITRDLEFGIDNYLLMAEEKSEHVWNFPKNKITYYPYHRSLYSLIPAMCAIQEHVKYIKPDIIFLHSSWAGMLTRIPLLFGKKKFRIIYNPHGWSFLMNVSIWCKRLYALIERTLAWKTDLIINVSRYEYNCGIQYGMPQRKMKVIYTGIPDVMLPVSQNIRFDADRINILFVGRFDQQKGLDVLLKIFRKNFFSHLHLYVIGAPVISASTDDYHDDENITFLGWIKNDQIGEYYLAADAIIMPSRWEGFSIVALEAMRYGKAVLASDCTSLPEQVQNGVNGYLFSLNDEHQLSAILQNLSSEELAAMGERARKIYCEKFVADRMLDEFSVLYRYLSD</sequence>
<gene>
    <name evidence="3" type="ORF">HMPREF9334_01859</name>
</gene>
<comment type="caution">
    <text evidence="3">The sequence shown here is derived from an EMBL/GenBank/DDBJ whole genome shotgun (WGS) entry which is preliminary data.</text>
</comment>
<dbReference type="EMBL" id="ACZM01000018">
    <property type="protein sequence ID" value="EHG19544.1"/>
    <property type="molecule type" value="Genomic_DNA"/>
</dbReference>
<dbReference type="Proteomes" id="UP000004129">
    <property type="component" value="Unassembled WGS sequence"/>
</dbReference>
<dbReference type="GO" id="GO:0016757">
    <property type="term" value="F:glycosyltransferase activity"/>
    <property type="evidence" value="ECO:0007669"/>
    <property type="project" value="InterPro"/>
</dbReference>
<dbReference type="OrthoDB" id="9804196at2"/>
<dbReference type="PANTHER" id="PTHR12526:SF630">
    <property type="entry name" value="GLYCOSYLTRANSFERASE"/>
    <property type="match status" value="1"/>
</dbReference>
<dbReference type="eggNOG" id="COG0438">
    <property type="taxonomic scope" value="Bacteria"/>
</dbReference>
<dbReference type="PANTHER" id="PTHR12526">
    <property type="entry name" value="GLYCOSYLTRANSFERASE"/>
    <property type="match status" value="1"/>
</dbReference>
<dbReference type="STRING" id="679201.HMPREF9334_01859"/>
<evidence type="ECO:0000313" key="4">
    <source>
        <dbReference type="Proteomes" id="UP000004129"/>
    </source>
</evidence>
<dbReference type="PATRIC" id="fig|679201.3.peg.1874"/>
<organism evidence="3 4">
    <name type="scientific">Selenomonas infelix ATCC 43532</name>
    <dbReference type="NCBI Taxonomy" id="679201"/>
    <lineage>
        <taxon>Bacteria</taxon>
        <taxon>Bacillati</taxon>
        <taxon>Bacillota</taxon>
        <taxon>Negativicutes</taxon>
        <taxon>Selenomonadales</taxon>
        <taxon>Selenomonadaceae</taxon>
        <taxon>Selenomonas</taxon>
    </lineage>
</organism>
<name>G5GRH8_9FIRM</name>
<accession>G5GRH8</accession>
<keyword evidence="4" id="KW-1185">Reference proteome</keyword>
<dbReference type="Pfam" id="PF00534">
    <property type="entry name" value="Glycos_transf_1"/>
    <property type="match status" value="1"/>
</dbReference>
<feature type="domain" description="Glycosyltransferase subfamily 4-like N-terminal" evidence="2">
    <location>
        <begin position="23"/>
        <end position="181"/>
    </location>
</feature>
<dbReference type="Gene3D" id="3.40.50.2000">
    <property type="entry name" value="Glycogen Phosphorylase B"/>
    <property type="match status" value="2"/>
</dbReference>
<dbReference type="Pfam" id="PF13439">
    <property type="entry name" value="Glyco_transf_4"/>
    <property type="match status" value="1"/>
</dbReference>
<evidence type="ECO:0008006" key="5">
    <source>
        <dbReference type="Google" id="ProtNLM"/>
    </source>
</evidence>
<feature type="domain" description="Glycosyl transferase family 1" evidence="1">
    <location>
        <begin position="192"/>
        <end position="345"/>
    </location>
</feature>
<dbReference type="InterPro" id="IPR028098">
    <property type="entry name" value="Glyco_trans_4-like_N"/>
</dbReference>
<evidence type="ECO:0000259" key="1">
    <source>
        <dbReference type="Pfam" id="PF00534"/>
    </source>
</evidence>
<dbReference type="RefSeq" id="WP_006693294.1">
    <property type="nucleotide sequence ID" value="NZ_JH376800.1"/>
</dbReference>
<dbReference type="SUPFAM" id="SSF53756">
    <property type="entry name" value="UDP-Glycosyltransferase/glycogen phosphorylase"/>
    <property type="match status" value="1"/>
</dbReference>
<dbReference type="InterPro" id="IPR001296">
    <property type="entry name" value="Glyco_trans_1"/>
</dbReference>
<dbReference type="HOGENOM" id="CLU_009583_0_1_9"/>
<protein>
    <recommendedName>
        <fullName evidence="5">Glycosyltransferase subfamily 4-like N-terminal domain-containing protein</fullName>
    </recommendedName>
</protein>